<dbReference type="Proteomes" id="UP000776651">
    <property type="component" value="Unassembled WGS sequence"/>
</dbReference>
<evidence type="ECO:0000256" key="1">
    <source>
        <dbReference type="SAM" id="Phobius"/>
    </source>
</evidence>
<protein>
    <submittedName>
        <fullName evidence="2">Uncharacterized protein</fullName>
    </submittedName>
</protein>
<comment type="caution">
    <text evidence="2">The sequence shown here is derived from an EMBL/GenBank/DDBJ whole genome shotgun (WGS) entry which is preliminary data.</text>
</comment>
<keyword evidence="1" id="KW-0812">Transmembrane</keyword>
<accession>A0ABS7JD18</accession>
<dbReference type="RefSeq" id="WP_221596240.1">
    <property type="nucleotide sequence ID" value="NZ_JAIGNQ010000001.1"/>
</dbReference>
<reference evidence="2 3" key="1">
    <citation type="submission" date="2021-08" db="EMBL/GenBank/DDBJ databases">
        <title>Comparative Genomics Analysis of the Genus Qipengyuania Reveals Extensive Genetic Diversity and Metabolic Versatility, Including the Description of Fifteen Novel Species.</title>
        <authorList>
            <person name="Liu Y."/>
        </authorList>
    </citation>
    <scope>NUCLEOTIDE SEQUENCE [LARGE SCALE GENOMIC DNA]</scope>
    <source>
        <strain evidence="2 3">GH25</strain>
    </source>
</reference>
<feature type="transmembrane region" description="Helical" evidence="1">
    <location>
        <begin position="30"/>
        <end position="48"/>
    </location>
</feature>
<keyword evidence="1" id="KW-0472">Membrane</keyword>
<proteinExistence type="predicted"/>
<keyword evidence="1" id="KW-1133">Transmembrane helix</keyword>
<sequence>MDVIFLLAFWLFLLTALTLGWQAGNRHDRRVIIAIAAAAIISAGASLFLQERISLPLVAAVDVLLLVVVMRYALSSGRYWPIWFAAFHMTSVVFTVLAVVLPPIPHMVAERIAGFWSLPCLIVMVVGLIVDQRRGVNPSPT</sequence>
<gene>
    <name evidence="2" type="ORF">K3177_00255</name>
</gene>
<keyword evidence="3" id="KW-1185">Reference proteome</keyword>
<feature type="transmembrane region" description="Helical" evidence="1">
    <location>
        <begin position="80"/>
        <end position="101"/>
    </location>
</feature>
<name>A0ABS7JD18_9SPHN</name>
<organism evidence="2 3">
    <name type="scientific">Qipengyuania pacifica</name>
    <dbReference type="NCBI Taxonomy" id="2860199"/>
    <lineage>
        <taxon>Bacteria</taxon>
        <taxon>Pseudomonadati</taxon>
        <taxon>Pseudomonadota</taxon>
        <taxon>Alphaproteobacteria</taxon>
        <taxon>Sphingomonadales</taxon>
        <taxon>Erythrobacteraceae</taxon>
        <taxon>Qipengyuania</taxon>
    </lineage>
</organism>
<evidence type="ECO:0000313" key="3">
    <source>
        <dbReference type="Proteomes" id="UP000776651"/>
    </source>
</evidence>
<feature type="transmembrane region" description="Helical" evidence="1">
    <location>
        <begin position="113"/>
        <end position="130"/>
    </location>
</feature>
<dbReference type="EMBL" id="JAIGNQ010000001">
    <property type="protein sequence ID" value="MBX7486936.1"/>
    <property type="molecule type" value="Genomic_DNA"/>
</dbReference>
<feature type="transmembrane region" description="Helical" evidence="1">
    <location>
        <begin position="55"/>
        <end position="74"/>
    </location>
</feature>
<evidence type="ECO:0000313" key="2">
    <source>
        <dbReference type="EMBL" id="MBX7486936.1"/>
    </source>
</evidence>